<reference evidence="2" key="1">
    <citation type="submission" date="2021-02" db="EMBL/GenBank/DDBJ databases">
        <authorList>
            <person name="Dougan E. K."/>
            <person name="Rhodes N."/>
            <person name="Thang M."/>
            <person name="Chan C."/>
        </authorList>
    </citation>
    <scope>NUCLEOTIDE SEQUENCE</scope>
</reference>
<feature type="compositionally biased region" description="Basic and acidic residues" evidence="1">
    <location>
        <begin position="91"/>
        <end position="101"/>
    </location>
</feature>
<feature type="compositionally biased region" description="Gly residues" evidence="1">
    <location>
        <begin position="115"/>
        <end position="127"/>
    </location>
</feature>
<name>A0A813FNQ2_POLGL</name>
<gene>
    <name evidence="2" type="ORF">PGLA1383_LOCUS33471</name>
</gene>
<feature type="region of interest" description="Disordered" evidence="1">
    <location>
        <begin position="91"/>
        <end position="127"/>
    </location>
</feature>
<protein>
    <submittedName>
        <fullName evidence="2">Uncharacterized protein</fullName>
    </submittedName>
</protein>
<dbReference type="Proteomes" id="UP000654075">
    <property type="component" value="Unassembled WGS sequence"/>
</dbReference>
<dbReference type="AlphaFoldDB" id="A0A813FNQ2"/>
<evidence type="ECO:0000313" key="3">
    <source>
        <dbReference type="Proteomes" id="UP000654075"/>
    </source>
</evidence>
<proteinExistence type="predicted"/>
<sequence length="390" mass="43062">MEGFGSDGCGEVCWRECVSGSGLEASSVCWCHVWFSLWSTADSGWRTARQCFRCRFEEGPPASAAFFGRCWWPRYARGRAGRLESFGLRGAGEDPSRRASYKEQASSPTYDRGIVRGGSSGRGGGPRGDFWSRYGHCLGEVDGGPRCHARPELEELTGGDTRWRFSFGNWRLWWGRRRWSVFWEEELATLAPQSSTGATGVFQQVHGEGSAGLCPRFCGSFYFNSRDCPWRPNSSENLLADEGEDCRASPDPVLVLAGCWGVGGFDAWEAGGVQGTSPAPSCLWGTALPRWRFYAACSRAPYCSFRAQEGAGSLAQPWSALLNPTWASIHLQHLQETESWIEKRKKLAGGAKPKAGGSEDGAPLASRRLAMQRWLLSVPTKLLEPWVVCW</sequence>
<dbReference type="EMBL" id="CAJNNV010025703">
    <property type="protein sequence ID" value="CAE8615758.1"/>
    <property type="molecule type" value="Genomic_DNA"/>
</dbReference>
<evidence type="ECO:0000256" key="1">
    <source>
        <dbReference type="SAM" id="MobiDB-lite"/>
    </source>
</evidence>
<organism evidence="2 3">
    <name type="scientific">Polarella glacialis</name>
    <name type="common">Dinoflagellate</name>
    <dbReference type="NCBI Taxonomy" id="89957"/>
    <lineage>
        <taxon>Eukaryota</taxon>
        <taxon>Sar</taxon>
        <taxon>Alveolata</taxon>
        <taxon>Dinophyceae</taxon>
        <taxon>Suessiales</taxon>
        <taxon>Suessiaceae</taxon>
        <taxon>Polarella</taxon>
    </lineage>
</organism>
<evidence type="ECO:0000313" key="2">
    <source>
        <dbReference type="EMBL" id="CAE8615758.1"/>
    </source>
</evidence>
<accession>A0A813FNQ2</accession>
<keyword evidence="3" id="KW-1185">Reference proteome</keyword>
<comment type="caution">
    <text evidence="2">The sequence shown here is derived from an EMBL/GenBank/DDBJ whole genome shotgun (WGS) entry which is preliminary data.</text>
</comment>